<evidence type="ECO:0000313" key="5">
    <source>
        <dbReference type="EMBL" id="MBE9189260.1"/>
    </source>
</evidence>
<dbReference type="SMART" id="SM00342">
    <property type="entry name" value="HTH_ARAC"/>
    <property type="match status" value="1"/>
</dbReference>
<evidence type="ECO:0000256" key="2">
    <source>
        <dbReference type="ARBA" id="ARBA00023125"/>
    </source>
</evidence>
<protein>
    <submittedName>
        <fullName evidence="5">AraC family transcriptional regulator</fullName>
    </submittedName>
</protein>
<reference evidence="5 6" key="1">
    <citation type="submission" date="2020-10" db="EMBL/GenBank/DDBJ databases">
        <authorList>
            <person name="Castelo-Branco R."/>
            <person name="Eusebio N."/>
            <person name="Adriana R."/>
            <person name="Vieira A."/>
            <person name="Brugerolle De Fraissinette N."/>
            <person name="Rezende De Castro R."/>
            <person name="Schneider M.P."/>
            <person name="Vasconcelos V."/>
            <person name="Leao P.N."/>
        </authorList>
    </citation>
    <scope>NUCLEOTIDE SEQUENCE [LARGE SCALE GENOMIC DNA]</scope>
    <source>
        <strain evidence="5 6">LEGE 06123</strain>
    </source>
</reference>
<evidence type="ECO:0000313" key="6">
    <source>
        <dbReference type="Proteomes" id="UP000651156"/>
    </source>
</evidence>
<dbReference type="RefSeq" id="WP_193930479.1">
    <property type="nucleotide sequence ID" value="NZ_CAWPMZ010000085.1"/>
</dbReference>
<dbReference type="Gene3D" id="1.10.10.60">
    <property type="entry name" value="Homeodomain-like"/>
    <property type="match status" value="1"/>
</dbReference>
<feature type="domain" description="HTH araC/xylS-type" evidence="4">
    <location>
        <begin position="238"/>
        <end position="336"/>
    </location>
</feature>
<keyword evidence="1" id="KW-0805">Transcription regulation</keyword>
<evidence type="ECO:0000256" key="3">
    <source>
        <dbReference type="ARBA" id="ARBA00023163"/>
    </source>
</evidence>
<dbReference type="Pfam" id="PF12625">
    <property type="entry name" value="Arabinose_bd"/>
    <property type="match status" value="1"/>
</dbReference>
<sequence length="337" mass="38436">MKQAISVLLIRNSIQYAATYGIDPQSLCTAIGIKPSLLEMPDAYVAGEVDRTLWRELVQQTGDQNIGLHIGEKFNLAAIGILGYVLFNCQTFGQVLDKLSRYLCLISQGVEINFTVSQAQVLFEYHVVSDRKNYLLEEPRQPIEVNFSALLTAAKTLTGYSLHPHEVWFQYPQPADIIEHQRIFQSPILFSQSVNRLIFDAAYLNLPVLSSNPLLLSTFEEHATVMLDTINQKNIYTQQVVREITHCLQGEVPSLEAIARSLAMSVRNLQRELHSEGTSYQQLLDETRKELAMRYLKKQNMMIHDIVFLLGFSEPSAFHRAFKRWTGKTPREYKLNG</sequence>
<proteinExistence type="predicted"/>
<dbReference type="Pfam" id="PF12833">
    <property type="entry name" value="HTH_18"/>
    <property type="match status" value="1"/>
</dbReference>
<keyword evidence="3" id="KW-0804">Transcription</keyword>
<evidence type="ECO:0000256" key="1">
    <source>
        <dbReference type="ARBA" id="ARBA00023015"/>
    </source>
</evidence>
<dbReference type="PRINTS" id="PR00032">
    <property type="entry name" value="HTHARAC"/>
</dbReference>
<keyword evidence="2" id="KW-0238">DNA-binding</keyword>
<name>A0ABR9UMJ7_9CHRO</name>
<dbReference type="PROSITE" id="PS01124">
    <property type="entry name" value="HTH_ARAC_FAMILY_2"/>
    <property type="match status" value="1"/>
</dbReference>
<dbReference type="Proteomes" id="UP000651156">
    <property type="component" value="Unassembled WGS sequence"/>
</dbReference>
<evidence type="ECO:0000259" key="4">
    <source>
        <dbReference type="PROSITE" id="PS01124"/>
    </source>
</evidence>
<dbReference type="SUPFAM" id="SSF46689">
    <property type="entry name" value="Homeodomain-like"/>
    <property type="match status" value="1"/>
</dbReference>
<keyword evidence="6" id="KW-1185">Reference proteome</keyword>
<dbReference type="PANTHER" id="PTHR47894">
    <property type="entry name" value="HTH-TYPE TRANSCRIPTIONAL REGULATOR GADX"/>
    <property type="match status" value="1"/>
</dbReference>
<organism evidence="5 6">
    <name type="scientific">Gloeocapsopsis crepidinum LEGE 06123</name>
    <dbReference type="NCBI Taxonomy" id="588587"/>
    <lineage>
        <taxon>Bacteria</taxon>
        <taxon>Bacillati</taxon>
        <taxon>Cyanobacteriota</taxon>
        <taxon>Cyanophyceae</taxon>
        <taxon>Oscillatoriophycideae</taxon>
        <taxon>Chroococcales</taxon>
        <taxon>Chroococcaceae</taxon>
        <taxon>Gloeocapsopsis</taxon>
    </lineage>
</organism>
<dbReference type="InterPro" id="IPR009057">
    <property type="entry name" value="Homeodomain-like_sf"/>
</dbReference>
<comment type="caution">
    <text evidence="5">The sequence shown here is derived from an EMBL/GenBank/DDBJ whole genome shotgun (WGS) entry which is preliminary data.</text>
</comment>
<dbReference type="InterPro" id="IPR018060">
    <property type="entry name" value="HTH_AraC"/>
</dbReference>
<accession>A0ABR9UMJ7</accession>
<dbReference type="EMBL" id="JADEWN010000004">
    <property type="protein sequence ID" value="MBE9189260.1"/>
    <property type="molecule type" value="Genomic_DNA"/>
</dbReference>
<dbReference type="InterPro" id="IPR032687">
    <property type="entry name" value="AraC-type_N"/>
</dbReference>
<dbReference type="InterPro" id="IPR020449">
    <property type="entry name" value="Tscrpt_reg_AraC-type_HTH"/>
</dbReference>
<dbReference type="PANTHER" id="PTHR47894:SF1">
    <property type="entry name" value="HTH-TYPE TRANSCRIPTIONAL REGULATOR VQSM"/>
    <property type="match status" value="1"/>
</dbReference>
<gene>
    <name evidence="5" type="ORF">IQ230_02520</name>
</gene>